<organism evidence="4 5">
    <name type="scientific">Zhihengliuella flava</name>
    <dbReference type="NCBI Taxonomy" id="1285193"/>
    <lineage>
        <taxon>Bacteria</taxon>
        <taxon>Bacillati</taxon>
        <taxon>Actinomycetota</taxon>
        <taxon>Actinomycetes</taxon>
        <taxon>Micrococcales</taxon>
        <taxon>Micrococcaceae</taxon>
        <taxon>Zhihengliuella</taxon>
    </lineage>
</organism>
<gene>
    <name evidence="4" type="ORF">IW252_002591</name>
</gene>
<dbReference type="EMBL" id="JADOTZ010000001">
    <property type="protein sequence ID" value="MBG6085824.1"/>
    <property type="molecule type" value="Genomic_DNA"/>
</dbReference>
<evidence type="ECO:0000256" key="2">
    <source>
        <dbReference type="SAM" id="MobiDB-lite"/>
    </source>
</evidence>
<dbReference type="Pfam" id="PF03237">
    <property type="entry name" value="Terminase_6N"/>
    <property type="match status" value="1"/>
</dbReference>
<evidence type="ECO:0000256" key="1">
    <source>
        <dbReference type="ARBA" id="ARBA00022612"/>
    </source>
</evidence>
<dbReference type="NCBIfam" id="TIGR01630">
    <property type="entry name" value="psiM2_ORF9"/>
    <property type="match status" value="1"/>
</dbReference>
<feature type="region of interest" description="Disordered" evidence="2">
    <location>
        <begin position="230"/>
        <end position="284"/>
    </location>
</feature>
<evidence type="ECO:0000313" key="5">
    <source>
        <dbReference type="Proteomes" id="UP000625033"/>
    </source>
</evidence>
<dbReference type="Pfam" id="PF17289">
    <property type="entry name" value="Terminase_6C"/>
    <property type="match status" value="1"/>
</dbReference>
<feature type="compositionally biased region" description="Basic and acidic residues" evidence="2">
    <location>
        <begin position="250"/>
        <end position="264"/>
    </location>
</feature>
<dbReference type="RefSeq" id="WP_331271543.1">
    <property type="nucleotide sequence ID" value="NZ_JADOTZ010000001.1"/>
</dbReference>
<keyword evidence="5" id="KW-1185">Reference proteome</keyword>
<dbReference type="Proteomes" id="UP000625033">
    <property type="component" value="Unassembled WGS sequence"/>
</dbReference>
<feature type="compositionally biased region" description="Basic and acidic residues" evidence="2">
    <location>
        <begin position="230"/>
        <end position="240"/>
    </location>
</feature>
<evidence type="ECO:0000313" key="4">
    <source>
        <dbReference type="EMBL" id="MBG6085824.1"/>
    </source>
</evidence>
<evidence type="ECO:0000259" key="3">
    <source>
        <dbReference type="Pfam" id="PF17289"/>
    </source>
</evidence>
<feature type="domain" description="Terminase large subunit gp17-like C-terminal" evidence="3">
    <location>
        <begin position="325"/>
        <end position="469"/>
    </location>
</feature>
<accession>A0A931DBG5</accession>
<dbReference type="InterPro" id="IPR006517">
    <property type="entry name" value="Phage_terminase_lsu-like_C"/>
</dbReference>
<sequence length="501" mass="55476">MTLSMWEIAAQKFEPPKPKWSTPGGLAQATNPKTVQTPALDLIDAALIKAFNTPDSRLIITMPPQEGKSVRVANDFPIWALTQNPDLRIVTASYAQNLANRNGRQIRNRIQSNTDIGLRIAPDNGSVHEWTLDGHDGGVLSVGIGAGVTGRPADMMIIDDPIKDRKEADSEVYRDNVWDWWTDAASARLAPGAPVIVILTRWHQDDLAGRLIEQDKAAGWVVLNIPAQADHRPEKDETDPLGRAPGEFMESARKRTQRQWENRKATAGPRTWASLYQGRPSPDEGGIFPPEEDWARYDQPLWIEHPDGHRTVPGIGRDDHELVQSWDFTFKDKQSSDYVVGQVWLRIGTKAYLLDQVRERMNFNASLSAMRAMSAKWPQAVAKFVEDKANGPAVINALQGQLVGLIPIEPEGSKTARASAVSPLVYSQNVVLPTADLLPNVGELIEEAKNFPNGSHDDTIDGLSQAVNRLLLMPLLNGGDQVVESDVYEEFDSRGWSISPY</sequence>
<proteinExistence type="predicted"/>
<reference evidence="4" key="1">
    <citation type="submission" date="2020-11" db="EMBL/GenBank/DDBJ databases">
        <title>Sequencing the genomes of 1000 actinobacteria strains.</title>
        <authorList>
            <person name="Klenk H.-P."/>
        </authorList>
    </citation>
    <scope>NUCLEOTIDE SEQUENCE</scope>
    <source>
        <strain evidence="4">DSM 26152</strain>
    </source>
</reference>
<keyword evidence="1" id="KW-1188">Viral release from host cell</keyword>
<name>A0A931DBG5_9MICC</name>
<protein>
    <submittedName>
        <fullName evidence="4">Phage terminase large subunit-like protein</fullName>
    </submittedName>
</protein>
<dbReference type="AlphaFoldDB" id="A0A931DBG5"/>
<dbReference type="InterPro" id="IPR035421">
    <property type="entry name" value="Terminase_6C"/>
</dbReference>
<comment type="caution">
    <text evidence="4">The sequence shown here is derived from an EMBL/GenBank/DDBJ whole genome shotgun (WGS) entry which is preliminary data.</text>
</comment>